<sequence>MQQMFAGTFQKSVCSDMASELRYALDCGNGQAKKPAGRTLSCRRERERSNLSIVSEEEGRYPACNKYRHFMVEEPSAALSIKYEYEAELNEIFKLQTNPTYLLGTVPNPKSRDSRDVKTPKFIPKSTDLARTSPVSNLTFRERVLIERTASDDTHVPAFRVTLSGGLFDTDDGIQRTFESSVKRVNQERHENDEFPDVFLVAKSNEVDTDPFNVSEIACELMEEGVAAIFGPHNRFTSEHVQSMCDTMEMPHIYGRWEHSQTRGKGINLFPHAETLSMVFDVPPDL</sequence>
<dbReference type="SUPFAM" id="SSF53822">
    <property type="entry name" value="Periplasmic binding protein-like I"/>
    <property type="match status" value="1"/>
</dbReference>
<evidence type="ECO:0000256" key="1">
    <source>
        <dbReference type="ARBA" id="ARBA00004370"/>
    </source>
</evidence>
<feature type="domain" description="Receptor ligand binding region" evidence="5">
    <location>
        <begin position="179"/>
        <end position="254"/>
    </location>
</feature>
<keyword evidence="7" id="KW-1185">Reference proteome</keyword>
<gene>
    <name evidence="6" type="ORF">E2986_11439</name>
</gene>
<dbReference type="InterPro" id="IPR028082">
    <property type="entry name" value="Peripla_BP_I"/>
</dbReference>
<dbReference type="Pfam" id="PF01094">
    <property type="entry name" value="ANF_receptor"/>
    <property type="match status" value="1"/>
</dbReference>
<dbReference type="EMBL" id="WNWW01000813">
    <property type="protein sequence ID" value="KAF3421833.1"/>
    <property type="molecule type" value="Genomic_DNA"/>
</dbReference>
<reference evidence="6" key="1">
    <citation type="submission" date="2019-11" db="EMBL/GenBank/DDBJ databases">
        <title>The nuclear and mitochondrial genomes of Frieseomelitta varia - a highly eusocial stingless bee (Meliponini) with a permanently sterile worker caste.</title>
        <authorList>
            <person name="Freitas F.C.P."/>
            <person name="Lourenco A.P."/>
            <person name="Nunes F.M.F."/>
            <person name="Paschoal A.R."/>
            <person name="Abreu F.C.P."/>
            <person name="Barbin F.O."/>
            <person name="Bataglia L."/>
            <person name="Cardoso-Junior C.A.M."/>
            <person name="Cervoni M.S."/>
            <person name="Silva S.R."/>
            <person name="Dalarmi F."/>
            <person name="Del Lama M.A."/>
            <person name="Depintor T.S."/>
            <person name="Ferreira K.M."/>
            <person name="Goria P.S."/>
            <person name="Jaskot M.C."/>
            <person name="Lago D.C."/>
            <person name="Luna-Lucena D."/>
            <person name="Moda L.M."/>
            <person name="Nascimento L."/>
            <person name="Pedrino M."/>
            <person name="Rabico F.O."/>
            <person name="Sanches F.C."/>
            <person name="Santos D.E."/>
            <person name="Santos C.G."/>
            <person name="Vieira J."/>
            <person name="Lopes T.F."/>
            <person name="Barchuk A.R."/>
            <person name="Hartfelder K."/>
            <person name="Simoes Z.L.P."/>
            <person name="Bitondi M.M.G."/>
            <person name="Pinheiro D.G."/>
        </authorList>
    </citation>
    <scope>NUCLEOTIDE SEQUENCE</scope>
    <source>
        <strain evidence="6">USP_RPSP 00005682</strain>
        <tissue evidence="6">Whole individual</tissue>
    </source>
</reference>
<protein>
    <recommendedName>
        <fullName evidence="5">Receptor ligand binding region domain-containing protein</fullName>
    </recommendedName>
</protein>
<comment type="subcellular location">
    <subcellularLocation>
        <location evidence="1">Membrane</location>
    </subcellularLocation>
</comment>
<keyword evidence="3" id="KW-1133">Transmembrane helix</keyword>
<keyword evidence="2" id="KW-0812">Transmembrane</keyword>
<evidence type="ECO:0000256" key="3">
    <source>
        <dbReference type="ARBA" id="ARBA00022989"/>
    </source>
</evidence>
<organism evidence="6 7">
    <name type="scientific">Frieseomelitta varia</name>
    <dbReference type="NCBI Taxonomy" id="561572"/>
    <lineage>
        <taxon>Eukaryota</taxon>
        <taxon>Metazoa</taxon>
        <taxon>Ecdysozoa</taxon>
        <taxon>Arthropoda</taxon>
        <taxon>Hexapoda</taxon>
        <taxon>Insecta</taxon>
        <taxon>Pterygota</taxon>
        <taxon>Neoptera</taxon>
        <taxon>Endopterygota</taxon>
        <taxon>Hymenoptera</taxon>
        <taxon>Apocrita</taxon>
        <taxon>Aculeata</taxon>
        <taxon>Apoidea</taxon>
        <taxon>Anthophila</taxon>
        <taxon>Apidae</taxon>
        <taxon>Frieseomelitta</taxon>
    </lineage>
</organism>
<dbReference type="InterPro" id="IPR001828">
    <property type="entry name" value="ANF_lig-bd_rcpt"/>
</dbReference>
<proteinExistence type="predicted"/>
<evidence type="ECO:0000259" key="5">
    <source>
        <dbReference type="Pfam" id="PF01094"/>
    </source>
</evidence>
<evidence type="ECO:0000256" key="4">
    <source>
        <dbReference type="ARBA" id="ARBA00023136"/>
    </source>
</evidence>
<comment type="caution">
    <text evidence="6">The sequence shown here is derived from an EMBL/GenBank/DDBJ whole genome shotgun (WGS) entry which is preliminary data.</text>
</comment>
<evidence type="ECO:0000256" key="2">
    <source>
        <dbReference type="ARBA" id="ARBA00022692"/>
    </source>
</evidence>
<keyword evidence="4" id="KW-0472">Membrane</keyword>
<dbReference type="Gene3D" id="3.40.50.2300">
    <property type="match status" value="1"/>
</dbReference>
<evidence type="ECO:0000313" key="7">
    <source>
        <dbReference type="Proteomes" id="UP000655588"/>
    </source>
</evidence>
<evidence type="ECO:0000313" key="6">
    <source>
        <dbReference type="EMBL" id="KAF3421833.1"/>
    </source>
</evidence>
<name>A0A833S7S2_9HYME</name>
<dbReference type="GO" id="GO:0016020">
    <property type="term" value="C:membrane"/>
    <property type="evidence" value="ECO:0007669"/>
    <property type="project" value="UniProtKB-SubCell"/>
</dbReference>
<accession>A0A833S7S2</accession>
<dbReference type="Proteomes" id="UP000655588">
    <property type="component" value="Unassembled WGS sequence"/>
</dbReference>
<dbReference type="AlphaFoldDB" id="A0A833S7S2"/>